<dbReference type="InterPro" id="IPR021309">
    <property type="entry name" value="YgaP-like_TM"/>
</dbReference>
<evidence type="ECO:0000313" key="3">
    <source>
        <dbReference type="EMBL" id="MDR6967288.1"/>
    </source>
</evidence>
<keyword evidence="4" id="KW-1185">Reference proteome</keyword>
<dbReference type="Pfam" id="PF11127">
    <property type="entry name" value="YgaP-like_TM"/>
    <property type="match status" value="1"/>
</dbReference>
<feature type="domain" description="Inner membrane protein YgaP-like transmembrane" evidence="2">
    <location>
        <begin position="1"/>
        <end position="66"/>
    </location>
</feature>
<organism evidence="3 4">
    <name type="scientific">Flavobacterium arsenatis</name>
    <dbReference type="NCBI Taxonomy" id="1484332"/>
    <lineage>
        <taxon>Bacteria</taxon>
        <taxon>Pseudomonadati</taxon>
        <taxon>Bacteroidota</taxon>
        <taxon>Flavobacteriia</taxon>
        <taxon>Flavobacteriales</taxon>
        <taxon>Flavobacteriaceae</taxon>
        <taxon>Flavobacterium</taxon>
    </lineage>
</organism>
<dbReference type="Proteomes" id="UP001255185">
    <property type="component" value="Unassembled WGS sequence"/>
</dbReference>
<name>A0ABU1TMU4_9FLAO</name>
<reference evidence="3 4" key="1">
    <citation type="submission" date="2023-07" db="EMBL/GenBank/DDBJ databases">
        <title>Sorghum-associated microbial communities from plants grown in Nebraska, USA.</title>
        <authorList>
            <person name="Schachtman D."/>
        </authorList>
    </citation>
    <scope>NUCLEOTIDE SEQUENCE [LARGE SCALE GENOMIC DNA]</scope>
    <source>
        <strain evidence="3 4">3773</strain>
    </source>
</reference>
<feature type="transmembrane region" description="Helical" evidence="1">
    <location>
        <begin position="7"/>
        <end position="26"/>
    </location>
</feature>
<accession>A0ABU1TMU4</accession>
<keyword evidence="1" id="KW-0472">Membrane</keyword>
<sequence length="67" mass="7398">MKKNMGFADKIIRFILAIVVGVLYYTDVINGTLAIVLGALAVVFILTSFIGFCPLYLPFGINTRKDK</sequence>
<comment type="caution">
    <text evidence="3">The sequence shown here is derived from an EMBL/GenBank/DDBJ whole genome shotgun (WGS) entry which is preliminary data.</text>
</comment>
<proteinExistence type="predicted"/>
<feature type="transmembrane region" description="Helical" evidence="1">
    <location>
        <begin position="32"/>
        <end position="57"/>
    </location>
</feature>
<dbReference type="RefSeq" id="WP_310025351.1">
    <property type="nucleotide sequence ID" value="NZ_JAVDVI010000004.1"/>
</dbReference>
<keyword evidence="1" id="KW-1133">Transmembrane helix</keyword>
<gene>
    <name evidence="3" type="ORF">J2X31_001295</name>
</gene>
<evidence type="ECO:0000259" key="2">
    <source>
        <dbReference type="Pfam" id="PF11127"/>
    </source>
</evidence>
<evidence type="ECO:0000313" key="4">
    <source>
        <dbReference type="Proteomes" id="UP001255185"/>
    </source>
</evidence>
<protein>
    <recommendedName>
        <fullName evidence="2">Inner membrane protein YgaP-like transmembrane domain-containing protein</fullName>
    </recommendedName>
</protein>
<keyword evidence="1" id="KW-0812">Transmembrane</keyword>
<evidence type="ECO:0000256" key="1">
    <source>
        <dbReference type="SAM" id="Phobius"/>
    </source>
</evidence>
<dbReference type="EMBL" id="JAVDVI010000004">
    <property type="protein sequence ID" value="MDR6967288.1"/>
    <property type="molecule type" value="Genomic_DNA"/>
</dbReference>